<dbReference type="AlphaFoldDB" id="A0A8J2QZM5"/>
<evidence type="ECO:0000256" key="3">
    <source>
        <dbReference type="ARBA" id="ARBA00022729"/>
    </source>
</evidence>
<reference evidence="13" key="1">
    <citation type="submission" date="2021-09" db="EMBL/GenBank/DDBJ databases">
        <authorList>
            <person name="Martin H S."/>
        </authorList>
    </citation>
    <scope>NUCLEOTIDE SEQUENCE</scope>
</reference>
<evidence type="ECO:0000313" key="13">
    <source>
        <dbReference type="EMBL" id="CAG9572917.1"/>
    </source>
</evidence>
<gene>
    <name evidence="13" type="ORF">DCHRY22_LOCUS10244</name>
</gene>
<name>A0A8J2QZM5_9NEOP</name>
<evidence type="ECO:0000256" key="8">
    <source>
        <dbReference type="ARBA" id="ARBA00023180"/>
    </source>
</evidence>
<dbReference type="FunFam" id="2.60.40.10:FF:000077">
    <property type="entry name" value="Kirre like nephrin family adhesion molecule 3"/>
    <property type="match status" value="1"/>
</dbReference>
<sequence length="845" mass="93466">MAATDTAGVNLNEDKIDDLEEKITGIVIRGMKSSMSRVTSRKANPLFLLLRLLISYITITRHCMMLILLMHAVNAYSPQKFAIEPQDQSAVLGSRVTLPCRVINKAGQLQWTKDDFGLGTHRHLTGYERYKMVGSDEEGDYSLDISDVTIDDDANYQCQVSTGPKGELAIRSRYARLTVLVPPEPPKILKGPTIEAVEDREIMLECVSVGGKPAAEITWVDSEGNVLNQGVTYTIEQMSDGRRFIARSVLHLRPRRQHHSHTYTCQAQNTADRAYKAASVVLKVQYAPKVRVVVRSRPNGKIQEGDTLVVGCQATANPSNVTYKWYINNEQVPTARNNELIVTNVSRKHNEATIKCEVQNEVGSSADSKSLDVSYGPAFKVKPRNVEGDIGSVVTLTCSIEGHPQPKLLWLRYEQDKVIRVGKSPNLTVTINKETAGQYWCRASVEGYPDIESPAMVYVKECYISLDIFFEGPPRIISNQTQYGVEGGSVRIECVAFSVPKPDYIIWSFGGNEINSFHNHEYAFLEESLPDGLTKSSLVIRESKTKHFGSYNCSVSNAYGLDSLEIHLIPDKTMPLIIFVIGGSGATILILIIMLIVMLCHKNSNKKEKEENITEISKEDKFKDGDSSNISDLKLELRQVEGNCEMDHSTGPELDMRSALQITSNLGLPLAGPVHDHVYRYSDEFNVHGFKNQDQSKGYVPYVDYSRDYAPPTNDSMTGSLSRSTDESTYQSHCGSLNRQGSCGRLGGLVGPDVIPMANSGVVMTGVDVRYAATYGNPYLRSNGVGYVPPVGNSAKNAPPPYYTLRNTNQQPSPSMSSSITNSFTSQITPLPNNAQPQVPELTYK</sequence>
<comment type="subcellular location">
    <subcellularLocation>
        <location evidence="1">Membrane</location>
        <topology evidence="1">Single-pass type I membrane protein</topology>
    </subcellularLocation>
</comment>
<feature type="domain" description="Ig-like" evidence="12">
    <location>
        <begin position="474"/>
        <end position="567"/>
    </location>
</feature>
<protein>
    <submittedName>
        <fullName evidence="13">(African queen) hypothetical protein</fullName>
    </submittedName>
</protein>
<evidence type="ECO:0000256" key="2">
    <source>
        <dbReference type="ARBA" id="ARBA00022692"/>
    </source>
</evidence>
<proteinExistence type="predicted"/>
<dbReference type="InterPro" id="IPR051275">
    <property type="entry name" value="Cell_adhesion_signaling"/>
</dbReference>
<feature type="domain" description="Ig-like" evidence="12">
    <location>
        <begin position="186"/>
        <end position="281"/>
    </location>
</feature>
<dbReference type="PANTHER" id="PTHR11640:SF31">
    <property type="entry name" value="IRREGULAR CHIASM C-ROUGHEST PROTEIN-RELATED"/>
    <property type="match status" value="1"/>
</dbReference>
<feature type="compositionally biased region" description="Low complexity" evidence="10">
    <location>
        <begin position="807"/>
        <end position="829"/>
    </location>
</feature>
<evidence type="ECO:0000256" key="7">
    <source>
        <dbReference type="ARBA" id="ARBA00023157"/>
    </source>
</evidence>
<keyword evidence="8" id="KW-0325">Glycoprotein</keyword>
<evidence type="ECO:0000256" key="10">
    <source>
        <dbReference type="SAM" id="MobiDB-lite"/>
    </source>
</evidence>
<evidence type="ECO:0000256" key="4">
    <source>
        <dbReference type="ARBA" id="ARBA00022737"/>
    </source>
</evidence>
<comment type="caution">
    <text evidence="13">The sequence shown here is derived from an EMBL/GenBank/DDBJ whole genome shotgun (WGS) entry which is preliminary data.</text>
</comment>
<feature type="transmembrane region" description="Helical" evidence="11">
    <location>
        <begin position="576"/>
        <end position="600"/>
    </location>
</feature>
<dbReference type="InterPro" id="IPR013783">
    <property type="entry name" value="Ig-like_fold"/>
</dbReference>
<dbReference type="Gene3D" id="2.60.40.10">
    <property type="entry name" value="Immunoglobulins"/>
    <property type="match status" value="5"/>
</dbReference>
<dbReference type="InterPro" id="IPR007110">
    <property type="entry name" value="Ig-like_dom"/>
</dbReference>
<dbReference type="GO" id="GO:0005911">
    <property type="term" value="C:cell-cell junction"/>
    <property type="evidence" value="ECO:0007669"/>
    <property type="project" value="TreeGrafter"/>
</dbReference>
<dbReference type="CDD" id="cd00096">
    <property type="entry name" value="Ig"/>
    <property type="match status" value="1"/>
</dbReference>
<evidence type="ECO:0000313" key="14">
    <source>
        <dbReference type="Proteomes" id="UP000789524"/>
    </source>
</evidence>
<dbReference type="GO" id="GO:0098609">
    <property type="term" value="P:cell-cell adhesion"/>
    <property type="evidence" value="ECO:0007669"/>
    <property type="project" value="TreeGrafter"/>
</dbReference>
<organism evidence="13 14">
    <name type="scientific">Danaus chrysippus</name>
    <name type="common">African queen</name>
    <dbReference type="NCBI Taxonomy" id="151541"/>
    <lineage>
        <taxon>Eukaryota</taxon>
        <taxon>Metazoa</taxon>
        <taxon>Ecdysozoa</taxon>
        <taxon>Arthropoda</taxon>
        <taxon>Hexapoda</taxon>
        <taxon>Insecta</taxon>
        <taxon>Pterygota</taxon>
        <taxon>Neoptera</taxon>
        <taxon>Endopterygota</taxon>
        <taxon>Lepidoptera</taxon>
        <taxon>Glossata</taxon>
        <taxon>Ditrysia</taxon>
        <taxon>Papilionoidea</taxon>
        <taxon>Nymphalidae</taxon>
        <taxon>Danainae</taxon>
        <taxon>Danaini</taxon>
        <taxon>Danaina</taxon>
        <taxon>Danaus</taxon>
        <taxon>Anosia</taxon>
    </lineage>
</organism>
<dbReference type="Proteomes" id="UP000789524">
    <property type="component" value="Unassembled WGS sequence"/>
</dbReference>
<keyword evidence="14" id="KW-1185">Reference proteome</keyword>
<dbReference type="PANTHER" id="PTHR11640">
    <property type="entry name" value="NEPHRIN"/>
    <property type="match status" value="1"/>
</dbReference>
<dbReference type="InterPro" id="IPR003599">
    <property type="entry name" value="Ig_sub"/>
</dbReference>
<accession>A0A8J2QZM5</accession>
<evidence type="ECO:0000256" key="5">
    <source>
        <dbReference type="ARBA" id="ARBA00022989"/>
    </source>
</evidence>
<evidence type="ECO:0000256" key="1">
    <source>
        <dbReference type="ARBA" id="ARBA00004479"/>
    </source>
</evidence>
<dbReference type="EMBL" id="CAKASE010000069">
    <property type="protein sequence ID" value="CAG9572917.1"/>
    <property type="molecule type" value="Genomic_DNA"/>
</dbReference>
<feature type="domain" description="Ig-like" evidence="12">
    <location>
        <begin position="377"/>
        <end position="458"/>
    </location>
</feature>
<dbReference type="OrthoDB" id="6413693at2759"/>
<dbReference type="GO" id="GO:0050839">
    <property type="term" value="F:cell adhesion molecule binding"/>
    <property type="evidence" value="ECO:0007669"/>
    <property type="project" value="TreeGrafter"/>
</dbReference>
<feature type="region of interest" description="Disordered" evidence="10">
    <location>
        <begin position="806"/>
        <end position="845"/>
    </location>
</feature>
<keyword evidence="6 11" id="KW-0472">Membrane</keyword>
<dbReference type="InterPro" id="IPR013162">
    <property type="entry name" value="CD80_C2-set"/>
</dbReference>
<dbReference type="Pfam" id="PF13927">
    <property type="entry name" value="Ig_3"/>
    <property type="match status" value="4"/>
</dbReference>
<dbReference type="Pfam" id="PF08205">
    <property type="entry name" value="C2-set_2"/>
    <property type="match status" value="1"/>
</dbReference>
<dbReference type="SMART" id="SM00409">
    <property type="entry name" value="IG"/>
    <property type="match status" value="5"/>
</dbReference>
<dbReference type="InterPro" id="IPR003598">
    <property type="entry name" value="Ig_sub2"/>
</dbReference>
<feature type="domain" description="Ig-like" evidence="12">
    <location>
        <begin position="78"/>
        <end position="178"/>
    </location>
</feature>
<evidence type="ECO:0000256" key="11">
    <source>
        <dbReference type="SAM" id="Phobius"/>
    </source>
</evidence>
<keyword evidence="7" id="KW-1015">Disulfide bond</keyword>
<keyword evidence="9" id="KW-0393">Immunoglobulin domain</keyword>
<dbReference type="GO" id="GO:0005886">
    <property type="term" value="C:plasma membrane"/>
    <property type="evidence" value="ECO:0007669"/>
    <property type="project" value="TreeGrafter"/>
</dbReference>
<evidence type="ECO:0000256" key="6">
    <source>
        <dbReference type="ARBA" id="ARBA00023136"/>
    </source>
</evidence>
<feature type="domain" description="Ig-like" evidence="12">
    <location>
        <begin position="288"/>
        <end position="374"/>
    </location>
</feature>
<keyword evidence="4" id="KW-0677">Repeat</keyword>
<feature type="transmembrane region" description="Helical" evidence="11">
    <location>
        <begin position="46"/>
        <end position="70"/>
    </location>
</feature>
<keyword evidence="5 11" id="KW-1133">Transmembrane helix</keyword>
<dbReference type="SUPFAM" id="SSF48726">
    <property type="entry name" value="Immunoglobulin"/>
    <property type="match status" value="5"/>
</dbReference>
<evidence type="ECO:0000256" key="9">
    <source>
        <dbReference type="ARBA" id="ARBA00023319"/>
    </source>
</evidence>
<keyword evidence="3" id="KW-0732">Signal</keyword>
<dbReference type="SMART" id="SM00408">
    <property type="entry name" value="IGc2"/>
    <property type="match status" value="5"/>
</dbReference>
<keyword evidence="2 11" id="KW-0812">Transmembrane</keyword>
<feature type="region of interest" description="Disordered" evidence="10">
    <location>
        <begin position="711"/>
        <end position="733"/>
    </location>
</feature>
<feature type="compositionally biased region" description="Polar residues" evidence="10">
    <location>
        <begin position="713"/>
        <end position="733"/>
    </location>
</feature>
<dbReference type="InterPro" id="IPR036179">
    <property type="entry name" value="Ig-like_dom_sf"/>
</dbReference>
<dbReference type="PROSITE" id="PS50835">
    <property type="entry name" value="IG_LIKE"/>
    <property type="match status" value="5"/>
</dbReference>
<evidence type="ECO:0000259" key="12">
    <source>
        <dbReference type="PROSITE" id="PS50835"/>
    </source>
</evidence>